<reference evidence="1 2" key="1">
    <citation type="journal article" date="2018" name="Front. Plant Sci.">
        <title>Red Clover (Trifolium pratense) and Zigzag Clover (T. medium) - A Picture of Genomic Similarities and Differences.</title>
        <authorList>
            <person name="Dluhosova J."/>
            <person name="Istvanek J."/>
            <person name="Nedelnik J."/>
            <person name="Repkova J."/>
        </authorList>
    </citation>
    <scope>NUCLEOTIDE SEQUENCE [LARGE SCALE GENOMIC DNA]</scope>
    <source>
        <strain evidence="2">cv. 10/8</strain>
        <tissue evidence="1">Leaf</tissue>
    </source>
</reference>
<name>A0A392PB55_9FABA</name>
<comment type="caution">
    <text evidence="1">The sequence shown here is derived from an EMBL/GenBank/DDBJ whole genome shotgun (WGS) entry which is preliminary data.</text>
</comment>
<keyword evidence="2" id="KW-1185">Reference proteome</keyword>
<evidence type="ECO:0000313" key="2">
    <source>
        <dbReference type="Proteomes" id="UP000265520"/>
    </source>
</evidence>
<sequence length="139" mass="15757">FVVFDPGGDEYRFRSSPTSIFGNFYCTSPLLVPWDRGKIASCSFVFPVKDLFPSVRGAASGWPWVPWSRKHTIPRGCVDVFDPGGDYYKFCFSAAIFGGGRRIFSLMWLPWDRGKGNIRNWAFGDRFGLVKRLDSALIL</sequence>
<accession>A0A392PB55</accession>
<protein>
    <submittedName>
        <fullName evidence="1">Uncharacterized protein</fullName>
    </submittedName>
</protein>
<organism evidence="1 2">
    <name type="scientific">Trifolium medium</name>
    <dbReference type="NCBI Taxonomy" id="97028"/>
    <lineage>
        <taxon>Eukaryota</taxon>
        <taxon>Viridiplantae</taxon>
        <taxon>Streptophyta</taxon>
        <taxon>Embryophyta</taxon>
        <taxon>Tracheophyta</taxon>
        <taxon>Spermatophyta</taxon>
        <taxon>Magnoliopsida</taxon>
        <taxon>eudicotyledons</taxon>
        <taxon>Gunneridae</taxon>
        <taxon>Pentapetalae</taxon>
        <taxon>rosids</taxon>
        <taxon>fabids</taxon>
        <taxon>Fabales</taxon>
        <taxon>Fabaceae</taxon>
        <taxon>Papilionoideae</taxon>
        <taxon>50 kb inversion clade</taxon>
        <taxon>NPAAA clade</taxon>
        <taxon>Hologalegina</taxon>
        <taxon>IRL clade</taxon>
        <taxon>Trifolieae</taxon>
        <taxon>Trifolium</taxon>
    </lineage>
</organism>
<proteinExistence type="predicted"/>
<dbReference type="AlphaFoldDB" id="A0A392PB55"/>
<dbReference type="EMBL" id="LXQA010069284">
    <property type="protein sequence ID" value="MCI08516.1"/>
    <property type="molecule type" value="Genomic_DNA"/>
</dbReference>
<evidence type="ECO:0000313" key="1">
    <source>
        <dbReference type="EMBL" id="MCI08516.1"/>
    </source>
</evidence>
<feature type="non-terminal residue" evidence="1">
    <location>
        <position position="1"/>
    </location>
</feature>
<dbReference type="Proteomes" id="UP000265520">
    <property type="component" value="Unassembled WGS sequence"/>
</dbReference>
<feature type="non-terminal residue" evidence="1">
    <location>
        <position position="139"/>
    </location>
</feature>